<name>A0A220UAQ4_9MICO</name>
<dbReference type="EMBL" id="CP022316">
    <property type="protein sequence ID" value="ASK65238.1"/>
    <property type="molecule type" value="Genomic_DNA"/>
</dbReference>
<dbReference type="GO" id="GO:0003677">
    <property type="term" value="F:DNA binding"/>
    <property type="evidence" value="ECO:0007669"/>
    <property type="project" value="UniProtKB-KW"/>
</dbReference>
<dbReference type="InterPro" id="IPR011711">
    <property type="entry name" value="GntR_C"/>
</dbReference>
<dbReference type="SMART" id="SM00345">
    <property type="entry name" value="HTH_GNTR"/>
    <property type="match status" value="1"/>
</dbReference>
<keyword evidence="6" id="KW-1185">Reference proteome</keyword>
<evidence type="ECO:0000256" key="3">
    <source>
        <dbReference type="ARBA" id="ARBA00023163"/>
    </source>
</evidence>
<dbReference type="Pfam" id="PF00392">
    <property type="entry name" value="GntR"/>
    <property type="match status" value="1"/>
</dbReference>
<dbReference type="KEGG" id="brv:CFK39_04670"/>
<dbReference type="AlphaFoldDB" id="A0A220UAQ4"/>
<organism evidence="5 6">
    <name type="scientific">Brachybacterium avium</name>
    <dbReference type="NCBI Taxonomy" id="2017485"/>
    <lineage>
        <taxon>Bacteria</taxon>
        <taxon>Bacillati</taxon>
        <taxon>Actinomycetota</taxon>
        <taxon>Actinomycetes</taxon>
        <taxon>Micrococcales</taxon>
        <taxon>Dermabacteraceae</taxon>
        <taxon>Brachybacterium</taxon>
    </lineage>
</organism>
<dbReference type="PROSITE" id="PS50949">
    <property type="entry name" value="HTH_GNTR"/>
    <property type="match status" value="1"/>
</dbReference>
<dbReference type="PANTHER" id="PTHR43537:SF5">
    <property type="entry name" value="UXU OPERON TRANSCRIPTIONAL REGULATOR"/>
    <property type="match status" value="1"/>
</dbReference>
<evidence type="ECO:0000259" key="4">
    <source>
        <dbReference type="PROSITE" id="PS50949"/>
    </source>
</evidence>
<dbReference type="SUPFAM" id="SSF46785">
    <property type="entry name" value="Winged helix' DNA-binding domain"/>
    <property type="match status" value="1"/>
</dbReference>
<dbReference type="InterPro" id="IPR036388">
    <property type="entry name" value="WH-like_DNA-bd_sf"/>
</dbReference>
<evidence type="ECO:0000256" key="2">
    <source>
        <dbReference type="ARBA" id="ARBA00023125"/>
    </source>
</evidence>
<evidence type="ECO:0000256" key="1">
    <source>
        <dbReference type="ARBA" id="ARBA00023015"/>
    </source>
</evidence>
<evidence type="ECO:0000313" key="6">
    <source>
        <dbReference type="Proteomes" id="UP000198398"/>
    </source>
</evidence>
<dbReference type="PANTHER" id="PTHR43537">
    <property type="entry name" value="TRANSCRIPTIONAL REGULATOR, GNTR FAMILY"/>
    <property type="match status" value="1"/>
</dbReference>
<gene>
    <name evidence="5" type="ORF">CFK39_04670</name>
</gene>
<reference evidence="6" key="1">
    <citation type="submission" date="2017-07" db="EMBL/GenBank/DDBJ databases">
        <title>Brachybacterium sp. VR2415.</title>
        <authorList>
            <person name="Tak E.J."/>
            <person name="Bae J.-W."/>
        </authorList>
    </citation>
    <scope>NUCLEOTIDE SEQUENCE [LARGE SCALE GENOMIC DNA]</scope>
    <source>
        <strain evidence="6">VR2415</strain>
    </source>
</reference>
<dbReference type="InterPro" id="IPR036390">
    <property type="entry name" value="WH_DNA-bd_sf"/>
</dbReference>
<keyword evidence="2" id="KW-0238">DNA-binding</keyword>
<dbReference type="Gene3D" id="1.10.10.10">
    <property type="entry name" value="Winged helix-like DNA-binding domain superfamily/Winged helix DNA-binding domain"/>
    <property type="match status" value="1"/>
</dbReference>
<dbReference type="Proteomes" id="UP000198398">
    <property type="component" value="Chromosome"/>
</dbReference>
<dbReference type="InterPro" id="IPR008920">
    <property type="entry name" value="TF_FadR/GntR_C"/>
</dbReference>
<dbReference type="GO" id="GO:0003700">
    <property type="term" value="F:DNA-binding transcription factor activity"/>
    <property type="evidence" value="ECO:0007669"/>
    <property type="project" value="InterPro"/>
</dbReference>
<dbReference type="OrthoDB" id="8680240at2"/>
<dbReference type="CDD" id="cd07377">
    <property type="entry name" value="WHTH_GntR"/>
    <property type="match status" value="1"/>
</dbReference>
<dbReference type="RefSeq" id="WP_089064480.1">
    <property type="nucleotide sequence ID" value="NZ_CP022316.1"/>
</dbReference>
<dbReference type="Pfam" id="PF07729">
    <property type="entry name" value="FCD"/>
    <property type="match status" value="1"/>
</dbReference>
<dbReference type="InterPro" id="IPR000524">
    <property type="entry name" value="Tscrpt_reg_HTH_GntR"/>
</dbReference>
<sequence length="219" mass="24199">MTSLPVHADPALSLAERAYRTLRDRLVVLDIAPGDPLQEGRLAEELGVGRTPLREALKRLEVDRLVVSYPRRGTFATGVDITELATVSEVRELLEPLAARKAALRADPEVRGALREAHEGVEGLLDGSPWREAMAADLAVHRLIYRAAGNPHLEDSLIRLDNLATRIWSVMVDRLPDVTGHVREHLALLEAILAGDADRAERLALAHIHHFDAMVRQVI</sequence>
<keyword evidence="3" id="KW-0804">Transcription</keyword>
<protein>
    <submittedName>
        <fullName evidence="5">GntR family transcriptional regulator</fullName>
    </submittedName>
</protein>
<evidence type="ECO:0000313" key="5">
    <source>
        <dbReference type="EMBL" id="ASK65238.1"/>
    </source>
</evidence>
<dbReference type="SMART" id="SM00895">
    <property type="entry name" value="FCD"/>
    <property type="match status" value="1"/>
</dbReference>
<keyword evidence="1" id="KW-0805">Transcription regulation</keyword>
<dbReference type="SUPFAM" id="SSF48008">
    <property type="entry name" value="GntR ligand-binding domain-like"/>
    <property type="match status" value="1"/>
</dbReference>
<dbReference type="Gene3D" id="1.20.120.530">
    <property type="entry name" value="GntR ligand-binding domain-like"/>
    <property type="match status" value="1"/>
</dbReference>
<accession>A0A220UAQ4</accession>
<proteinExistence type="predicted"/>
<feature type="domain" description="HTH gntR-type" evidence="4">
    <location>
        <begin position="12"/>
        <end position="79"/>
    </location>
</feature>